<dbReference type="InterPro" id="IPR025857">
    <property type="entry name" value="MacB_PCD"/>
</dbReference>
<gene>
    <name evidence="10" type="ORF">CARN3_0089</name>
</gene>
<evidence type="ECO:0000313" key="10">
    <source>
        <dbReference type="EMBL" id="CBI00546.1"/>
    </source>
</evidence>
<proteinExistence type="inferred from homology"/>
<name>E6Q037_9ZZZZ</name>
<reference evidence="10" key="1">
    <citation type="submission" date="2009-10" db="EMBL/GenBank/DDBJ databases">
        <title>Diversity of trophic interactions inside an arsenic-rich microbial ecosystem.</title>
        <authorList>
            <person name="Bertin P.N."/>
            <person name="Heinrich-Salmeron A."/>
            <person name="Pelletier E."/>
            <person name="Goulhen-Chollet F."/>
            <person name="Arsene-Ploetze F."/>
            <person name="Gallien S."/>
            <person name="Calteau A."/>
            <person name="Vallenet D."/>
            <person name="Casiot C."/>
            <person name="Chane-Woon-Ming B."/>
            <person name="Giloteaux L."/>
            <person name="Barakat M."/>
            <person name="Bonnefoy V."/>
            <person name="Bruneel O."/>
            <person name="Chandler M."/>
            <person name="Cleiss J."/>
            <person name="Duran R."/>
            <person name="Elbaz-Poulichet F."/>
            <person name="Fonknechten N."/>
            <person name="Lauga B."/>
            <person name="Mornico D."/>
            <person name="Ortet P."/>
            <person name="Schaeffer C."/>
            <person name="Siguier P."/>
            <person name="Alexander Thil Smith A."/>
            <person name="Van Dorsselaer A."/>
            <person name="Weissenbach J."/>
            <person name="Medigue C."/>
            <person name="Le Paslier D."/>
        </authorList>
    </citation>
    <scope>NUCLEOTIDE SEQUENCE</scope>
</reference>
<accession>E6Q037</accession>
<dbReference type="InterPro" id="IPR050250">
    <property type="entry name" value="Macrolide_Exporter_MacB"/>
</dbReference>
<keyword evidence="4 7" id="KW-1133">Transmembrane helix</keyword>
<protein>
    <recommendedName>
        <fullName evidence="11">Macrolide export ATP-binding/permease protein MacB</fullName>
    </recommendedName>
</protein>
<keyword evidence="5 7" id="KW-0472">Membrane</keyword>
<dbReference type="Pfam" id="PF12704">
    <property type="entry name" value="MacB_PCD"/>
    <property type="match status" value="2"/>
</dbReference>
<keyword evidence="2" id="KW-1003">Cell membrane</keyword>
<evidence type="ECO:0000256" key="1">
    <source>
        <dbReference type="ARBA" id="ARBA00004651"/>
    </source>
</evidence>
<feature type="transmembrane region" description="Helical" evidence="7">
    <location>
        <begin position="387"/>
        <end position="413"/>
    </location>
</feature>
<feature type="transmembrane region" description="Helical" evidence="7">
    <location>
        <begin position="291"/>
        <end position="314"/>
    </location>
</feature>
<feature type="transmembrane region" description="Helical" evidence="7">
    <location>
        <begin position="434"/>
        <end position="458"/>
    </location>
</feature>
<organism evidence="10">
    <name type="scientific">mine drainage metagenome</name>
    <dbReference type="NCBI Taxonomy" id="410659"/>
    <lineage>
        <taxon>unclassified sequences</taxon>
        <taxon>metagenomes</taxon>
        <taxon>ecological metagenomes</taxon>
    </lineage>
</organism>
<dbReference type="InterPro" id="IPR003838">
    <property type="entry name" value="ABC3_permease_C"/>
</dbReference>
<evidence type="ECO:0008006" key="11">
    <source>
        <dbReference type="Google" id="ProtNLM"/>
    </source>
</evidence>
<feature type="domain" description="MacB-like periplasmic core" evidence="9">
    <location>
        <begin position="18"/>
        <end position="239"/>
    </location>
</feature>
<comment type="subcellular location">
    <subcellularLocation>
        <location evidence="1">Cell membrane</location>
        <topology evidence="1">Multi-pass membrane protein</topology>
    </subcellularLocation>
</comment>
<dbReference type="PANTHER" id="PTHR30572:SF4">
    <property type="entry name" value="ABC TRANSPORTER PERMEASE YTRF"/>
    <property type="match status" value="1"/>
</dbReference>
<dbReference type="PANTHER" id="PTHR30572">
    <property type="entry name" value="MEMBRANE COMPONENT OF TRANSPORTER-RELATED"/>
    <property type="match status" value="1"/>
</dbReference>
<dbReference type="EMBL" id="CABN01000149">
    <property type="protein sequence ID" value="CBI00546.1"/>
    <property type="molecule type" value="Genomic_DNA"/>
</dbReference>
<feature type="transmembrane region" description="Helical" evidence="7">
    <location>
        <begin position="345"/>
        <end position="367"/>
    </location>
</feature>
<evidence type="ECO:0000259" key="9">
    <source>
        <dbReference type="Pfam" id="PF12704"/>
    </source>
</evidence>
<feature type="domain" description="ABC3 transporter permease C-terminal" evidence="8">
    <location>
        <begin position="298"/>
        <end position="405"/>
    </location>
</feature>
<feature type="domain" description="MacB-like periplasmic core" evidence="9">
    <location>
        <begin position="485"/>
        <end position="633"/>
    </location>
</feature>
<evidence type="ECO:0000256" key="6">
    <source>
        <dbReference type="ARBA" id="ARBA00038076"/>
    </source>
</evidence>
<dbReference type="Pfam" id="PF02687">
    <property type="entry name" value="FtsX"/>
    <property type="match status" value="1"/>
</dbReference>
<feature type="transmembrane region" description="Helical" evidence="7">
    <location>
        <begin position="694"/>
        <end position="719"/>
    </location>
</feature>
<evidence type="ECO:0000256" key="4">
    <source>
        <dbReference type="ARBA" id="ARBA00022989"/>
    </source>
</evidence>
<sequence length="757" mass="81527">MFWMRYLYRRLFKAPLFSLMVIFTMLLSVGIPVGLFSITRQLLSKETGIPEILTLVHYTIGDHTTPVPLSGPACEALQATPGIGDLALWKGPIKLLLQGQDGDIPIRGALVNGKFFAVMKIKPAIGRFFGDNDDQAGGGPSGWAAVISHGFWVSQYHSDPQVVGKIIAIQGVPVRILGVLPSGFVGAAPPTTVAVLLPRHFLDVLNPKEDRFAHPGFLEWQVFGRLHEGERIERVRSLLQLAEGRIRREADPTGQMLTGENFPGLSNGPFLSATPGDVTPSYSVRAASEPLSIMDGLAVALALLGVSNIVLLFVGRNARQSHEIAVRQTLGAGQMNILKLKLEEAAFLSLAGIVASIPFSWAIARVVSVFVQSFEGLDSFPFVSPKISVFLQVASTFFVVTLASVAATTVWPGPPHSPLASRLTGRGVTGRRHAAIVGIEIFAALVLCSCTCIAAMAIQNMVHRESGFGDNGSVVARLALSADSSEKQELIMRQIFSMIAQYPGIEAIAAIDPVPLSGDIARGDFTVRGRDMALASQQNVWPERVTLHYLQASGAKLMLGRDFMSSDLNGPPVCLVSMNLAKKFFGQDDPLDKVILSGSDSMDAQTLKPYCRVIGVVEDAHFTSMSRPPDKVIYRLDSKTPTNLVIRGYSSRIASGAVRSVIETNKSVAFASEVMSLQEHIRQDLRLLRALTQYTAICSAIAAIIMSIGLFGVLAIEVAGRKKEIGIRLALGAGRSGICAAVFMHYRRAALLGIILV</sequence>
<keyword evidence="3 7" id="KW-0812">Transmembrane</keyword>
<evidence type="ECO:0000259" key="8">
    <source>
        <dbReference type="Pfam" id="PF02687"/>
    </source>
</evidence>
<evidence type="ECO:0000256" key="2">
    <source>
        <dbReference type="ARBA" id="ARBA00022475"/>
    </source>
</evidence>
<evidence type="ECO:0000256" key="7">
    <source>
        <dbReference type="SAM" id="Phobius"/>
    </source>
</evidence>
<evidence type="ECO:0000256" key="3">
    <source>
        <dbReference type="ARBA" id="ARBA00022692"/>
    </source>
</evidence>
<comment type="caution">
    <text evidence="10">The sequence shown here is derived from an EMBL/GenBank/DDBJ whole genome shotgun (WGS) entry which is preliminary data.</text>
</comment>
<comment type="similarity">
    <text evidence="6">Belongs to the ABC-4 integral membrane protein family.</text>
</comment>
<dbReference type="GO" id="GO:0022857">
    <property type="term" value="F:transmembrane transporter activity"/>
    <property type="evidence" value="ECO:0007669"/>
    <property type="project" value="TreeGrafter"/>
</dbReference>
<dbReference type="AlphaFoldDB" id="E6Q037"/>
<dbReference type="GO" id="GO:0005886">
    <property type="term" value="C:plasma membrane"/>
    <property type="evidence" value="ECO:0007669"/>
    <property type="project" value="UniProtKB-SubCell"/>
</dbReference>
<evidence type="ECO:0000256" key="5">
    <source>
        <dbReference type="ARBA" id="ARBA00023136"/>
    </source>
</evidence>